<dbReference type="PRINTS" id="PR00401">
    <property type="entry name" value="SH2DOMAIN"/>
</dbReference>
<dbReference type="Proteomes" id="UP001153269">
    <property type="component" value="Unassembled WGS sequence"/>
</dbReference>
<dbReference type="EMBL" id="CADEAL010000705">
    <property type="protein sequence ID" value="CAB1424102.1"/>
    <property type="molecule type" value="Genomic_DNA"/>
</dbReference>
<dbReference type="GO" id="GO:0045659">
    <property type="term" value="P:negative regulation of neutrophil differentiation"/>
    <property type="evidence" value="ECO:0007669"/>
    <property type="project" value="TreeGrafter"/>
</dbReference>
<name>A0A9N7U4I8_PLEPL</name>
<feature type="domain" description="SH2" evidence="4">
    <location>
        <begin position="8"/>
        <end position="104"/>
    </location>
</feature>
<dbReference type="GO" id="GO:0045579">
    <property type="term" value="P:positive regulation of B cell differentiation"/>
    <property type="evidence" value="ECO:0007669"/>
    <property type="project" value="TreeGrafter"/>
</dbReference>
<gene>
    <name evidence="5" type="ORF">PLEPLA_LOCUS12023</name>
</gene>
<organism evidence="5 6">
    <name type="scientific">Pleuronectes platessa</name>
    <name type="common">European plaice</name>
    <dbReference type="NCBI Taxonomy" id="8262"/>
    <lineage>
        <taxon>Eukaryota</taxon>
        <taxon>Metazoa</taxon>
        <taxon>Chordata</taxon>
        <taxon>Craniata</taxon>
        <taxon>Vertebrata</taxon>
        <taxon>Euteleostomi</taxon>
        <taxon>Actinopterygii</taxon>
        <taxon>Neopterygii</taxon>
        <taxon>Teleostei</taxon>
        <taxon>Neoteleostei</taxon>
        <taxon>Acanthomorphata</taxon>
        <taxon>Carangaria</taxon>
        <taxon>Pleuronectiformes</taxon>
        <taxon>Pleuronectoidei</taxon>
        <taxon>Pleuronectidae</taxon>
        <taxon>Pleuronectes</taxon>
    </lineage>
</organism>
<comment type="caution">
    <text evidence="5">The sequence shown here is derived from an EMBL/GenBank/DDBJ whole genome shotgun (WGS) entry which is preliminary data.</text>
</comment>
<dbReference type="Pfam" id="PF00017">
    <property type="entry name" value="SH2"/>
    <property type="match status" value="1"/>
</dbReference>
<evidence type="ECO:0000256" key="1">
    <source>
        <dbReference type="ARBA" id="ARBA00022859"/>
    </source>
</evidence>
<reference evidence="5" key="1">
    <citation type="submission" date="2020-03" db="EMBL/GenBank/DDBJ databases">
        <authorList>
            <person name="Weist P."/>
        </authorList>
    </citation>
    <scope>NUCLEOTIDE SEQUENCE</scope>
</reference>
<accession>A0A9N7U4I8</accession>
<evidence type="ECO:0000313" key="6">
    <source>
        <dbReference type="Proteomes" id="UP001153269"/>
    </source>
</evidence>
<dbReference type="GO" id="GO:0009968">
    <property type="term" value="P:negative regulation of signal transduction"/>
    <property type="evidence" value="ECO:0007669"/>
    <property type="project" value="TreeGrafter"/>
</dbReference>
<keyword evidence="6" id="KW-1185">Reference proteome</keyword>
<keyword evidence="1" id="KW-0391">Immunity</keyword>
<dbReference type="Gene3D" id="3.30.505.10">
    <property type="entry name" value="SH2 domain"/>
    <property type="match status" value="1"/>
</dbReference>
<evidence type="ECO:0000256" key="2">
    <source>
        <dbReference type="ARBA" id="ARBA00022999"/>
    </source>
</evidence>
<protein>
    <recommendedName>
        <fullName evidence="4">SH2 domain-containing protein</fullName>
    </recommendedName>
</protein>
<dbReference type="SMART" id="SM00252">
    <property type="entry name" value="SH2"/>
    <property type="match status" value="1"/>
</dbReference>
<proteinExistence type="predicted"/>
<dbReference type="InterPro" id="IPR036860">
    <property type="entry name" value="SH2_dom_sf"/>
</dbReference>
<dbReference type="InterPro" id="IPR000980">
    <property type="entry name" value="SH2"/>
</dbReference>
<dbReference type="PANTHER" id="PTHR46051">
    <property type="entry name" value="SH2 DOMAIN-CONTAINING PROTEIN"/>
    <property type="match status" value="1"/>
</dbReference>
<evidence type="ECO:0000259" key="4">
    <source>
        <dbReference type="PROSITE" id="PS50001"/>
    </source>
</evidence>
<dbReference type="SUPFAM" id="SSF55550">
    <property type="entry name" value="SH2 domain"/>
    <property type="match status" value="1"/>
</dbReference>
<dbReference type="GO" id="GO:0050776">
    <property type="term" value="P:regulation of immune response"/>
    <property type="evidence" value="ECO:0007669"/>
    <property type="project" value="TreeGrafter"/>
</dbReference>
<dbReference type="GO" id="GO:0005829">
    <property type="term" value="C:cytosol"/>
    <property type="evidence" value="ECO:0007669"/>
    <property type="project" value="TreeGrafter"/>
</dbReference>
<evidence type="ECO:0000313" key="5">
    <source>
        <dbReference type="EMBL" id="CAB1424102.1"/>
    </source>
</evidence>
<dbReference type="PANTHER" id="PTHR46051:SF3">
    <property type="entry name" value="PHOSPHATIDYLINOSITOL 3,4,5-TRISPHOSPHATE 5-PHOSPHATASE 1"/>
    <property type="match status" value="1"/>
</dbReference>
<dbReference type="PROSITE" id="PS50001">
    <property type="entry name" value="SH2"/>
    <property type="match status" value="1"/>
</dbReference>
<dbReference type="GO" id="GO:0045779">
    <property type="term" value="P:negative regulation of bone resorption"/>
    <property type="evidence" value="ECO:0007669"/>
    <property type="project" value="TreeGrafter"/>
</dbReference>
<dbReference type="GO" id="GO:0002376">
    <property type="term" value="P:immune system process"/>
    <property type="evidence" value="ECO:0007669"/>
    <property type="project" value="UniProtKB-KW"/>
</dbReference>
<sequence>MAEALPLCYHGAISKKECEDLLGKKNKDGAYLIRASETLQGAMCLCVYNKKVVNTYRLFQTCTGQYTLLTAGGVQEMCFKTLDDLIRHYKRKNQGMVMHLRHSVKRKTAMLIQPRRPPEDPVDEDKQRMFEEASDYENVTDSTYVEVLPE</sequence>
<evidence type="ECO:0000256" key="3">
    <source>
        <dbReference type="PROSITE-ProRule" id="PRU00191"/>
    </source>
</evidence>
<dbReference type="AlphaFoldDB" id="A0A9N7U4I8"/>
<keyword evidence="2 3" id="KW-0727">SH2 domain</keyword>